<evidence type="ECO:0000313" key="2">
    <source>
        <dbReference type="EMBL" id="SDO86155.1"/>
    </source>
</evidence>
<reference evidence="3" key="1">
    <citation type="submission" date="2016-10" db="EMBL/GenBank/DDBJ databases">
        <authorList>
            <person name="Varghese N."/>
            <person name="Submissions S."/>
        </authorList>
    </citation>
    <scope>NUCLEOTIDE SEQUENCE [LARGE SCALE GENOMIC DNA]</scope>
    <source>
        <strain evidence="3">IBRC-M 10655</strain>
    </source>
</reference>
<feature type="domain" description="Gp5/Type VI secretion system Vgr protein OB-fold" evidence="1">
    <location>
        <begin position="422"/>
        <end position="493"/>
    </location>
</feature>
<dbReference type="Proteomes" id="UP000199651">
    <property type="component" value="Unassembled WGS sequence"/>
</dbReference>
<dbReference type="InterPro" id="IPR037026">
    <property type="entry name" value="Vgr_OB-fold_dom_sf"/>
</dbReference>
<dbReference type="SUPFAM" id="SSF69279">
    <property type="entry name" value="Phage tail proteins"/>
    <property type="match status" value="1"/>
</dbReference>
<dbReference type="STRING" id="504798.SAMN05421871_102186"/>
<dbReference type="OrthoDB" id="1907165at2"/>
<protein>
    <submittedName>
        <fullName evidence="2">Phage late control gene D protein (GPD)</fullName>
    </submittedName>
</protein>
<accession>A0A1H0N0V5</accession>
<name>A0A1H0N0V5_9PSEU</name>
<gene>
    <name evidence="2" type="ORF">SAMN05192558_105136</name>
</gene>
<organism evidence="2 3">
    <name type="scientific">Actinokineospora alba</name>
    <dbReference type="NCBI Taxonomy" id="504798"/>
    <lineage>
        <taxon>Bacteria</taxon>
        <taxon>Bacillati</taxon>
        <taxon>Actinomycetota</taxon>
        <taxon>Actinomycetes</taxon>
        <taxon>Pseudonocardiales</taxon>
        <taxon>Pseudonocardiaceae</taxon>
        <taxon>Actinokineospora</taxon>
    </lineage>
</organism>
<proteinExistence type="predicted"/>
<dbReference type="Pfam" id="PF04717">
    <property type="entry name" value="Phage_base_V"/>
    <property type="match status" value="1"/>
</dbReference>
<dbReference type="EMBL" id="FNJB01000005">
    <property type="protein sequence ID" value="SDO86155.1"/>
    <property type="molecule type" value="Genomic_DNA"/>
</dbReference>
<dbReference type="AlphaFoldDB" id="A0A1H0N0V5"/>
<dbReference type="InterPro" id="IPR006531">
    <property type="entry name" value="Gp5/Vgr_OB"/>
</dbReference>
<evidence type="ECO:0000313" key="3">
    <source>
        <dbReference type="Proteomes" id="UP000199651"/>
    </source>
</evidence>
<dbReference type="SUPFAM" id="SSF69255">
    <property type="entry name" value="gp5 N-terminal domain-like"/>
    <property type="match status" value="1"/>
</dbReference>
<dbReference type="Gene3D" id="2.40.50.230">
    <property type="entry name" value="Gp5 N-terminal domain"/>
    <property type="match status" value="1"/>
</dbReference>
<evidence type="ECO:0000259" key="1">
    <source>
        <dbReference type="Pfam" id="PF04717"/>
    </source>
</evidence>
<keyword evidence="3" id="KW-1185">Reference proteome</keyword>
<sequence>MMPGGSSTGIVMPAILVGHPVGIPMMPNHSQLLIRAVVDTHLHLPDMFELTFLDNAGTFLDDSGLRIGSVVEIKANRAGSTDTKSLITGEVTAVEALCQDSMILTVVRGYEKAHRLQRARRTRTFVNMKDSDIASQVARDAGLRIGTVDATTTAHDHIAQVSQTDWDFLTDRAREIGYETGVAGGKFFFRKASGSSGGGGLMDAAASMVGLGSTLTFKDNLHTFLPRLSAANLTPDVEVRVWDSKAARVAVGKANSETGSVKIDGQLPATLANSFTDGLSLPITMPAPPALPGMPALDMGTAPSNTAYVVVNRPMGRGTSAESVAQVAAKSLAEHVSSTFAEAEGDAYGDPSIQAGGSVTIAGVPKQFAGKWVVTNARHIFDPLEGGYHTKFFVSGRQDRSLLRLASSGASQRGPFDGLVCAVVTNAKDPDKAGRVKVAMPWLSPNYESDWARVAQVGAGRRSGVLFLPEVGDEVLVGFEFGDARRPYVLGGLINDNSDFGHLKSAVDGSGAVVERGLASPAGNRLLFTDDLPPGPPGKAPPNKSEIVVGTKDDKLSLHIDQAAGTVKLVCDPAKPISKGKGELVIECGAMGAITIKAGMGGINVETTGALSLKGKTVKVEAEGITEIKGKTVKLN</sequence>